<accession>A0A1Y1L4T2</accession>
<sequence>MADSLTTVIVPDPDHSIQSDLGEETTPLLRYTQSAWVRNFFIVCLVIVFCTGCAIGIYLLYAESYETTLYTRAIKTDLAIPHHKLRNIEVNDAEITEKKPISTGIINYLVTKIRSFFGRLHGWS</sequence>
<evidence type="ECO:0000256" key="1">
    <source>
        <dbReference type="SAM" id="Phobius"/>
    </source>
</evidence>
<dbReference type="RefSeq" id="XP_031356529.1">
    <property type="nucleotide sequence ID" value="XM_031500669.1"/>
</dbReference>
<proteinExistence type="predicted"/>
<dbReference type="GeneID" id="116180592"/>
<reference evidence="2" key="1">
    <citation type="journal article" date="2016" name="Sci. Rep.">
        <title>Molecular characterization of firefly nuptial gifts: a multi-omics approach sheds light on postcopulatory sexual selection.</title>
        <authorList>
            <person name="Al-Wathiqui N."/>
            <person name="Fallon T.R."/>
            <person name="South A."/>
            <person name="Weng J.K."/>
            <person name="Lewis S.M."/>
        </authorList>
    </citation>
    <scope>NUCLEOTIDE SEQUENCE</scope>
</reference>
<organism evidence="2">
    <name type="scientific">Photinus pyralis</name>
    <name type="common">Common eastern firefly</name>
    <name type="synonym">Lampyris pyralis</name>
    <dbReference type="NCBI Taxonomy" id="7054"/>
    <lineage>
        <taxon>Eukaryota</taxon>
        <taxon>Metazoa</taxon>
        <taxon>Ecdysozoa</taxon>
        <taxon>Arthropoda</taxon>
        <taxon>Hexapoda</taxon>
        <taxon>Insecta</taxon>
        <taxon>Pterygota</taxon>
        <taxon>Neoptera</taxon>
        <taxon>Endopterygota</taxon>
        <taxon>Coleoptera</taxon>
        <taxon>Polyphaga</taxon>
        <taxon>Elateriformia</taxon>
        <taxon>Elateroidea</taxon>
        <taxon>Lampyridae</taxon>
        <taxon>Lampyrinae</taxon>
        <taxon>Photinus</taxon>
    </lineage>
</organism>
<keyword evidence="1" id="KW-0812">Transmembrane</keyword>
<feature type="transmembrane region" description="Helical" evidence="1">
    <location>
        <begin position="40"/>
        <end position="62"/>
    </location>
</feature>
<keyword evidence="1" id="KW-0472">Membrane</keyword>
<dbReference type="EMBL" id="GEZM01064607">
    <property type="protein sequence ID" value="JAV68692.1"/>
    <property type="molecule type" value="Transcribed_RNA"/>
</dbReference>
<dbReference type="KEGG" id="ppyr:116180592"/>
<evidence type="ECO:0000313" key="2">
    <source>
        <dbReference type="EMBL" id="JAV68692.1"/>
    </source>
</evidence>
<dbReference type="AlphaFoldDB" id="A0A1Y1L4T2"/>
<keyword evidence="1" id="KW-1133">Transmembrane helix</keyword>
<name>A0A1Y1L4T2_PHOPY</name>
<protein>
    <submittedName>
        <fullName evidence="2">Uncharacterized protein</fullName>
    </submittedName>
</protein>